<evidence type="ECO:0000256" key="1">
    <source>
        <dbReference type="SAM" id="SignalP"/>
    </source>
</evidence>
<sequence length="187" mass="19258">MKRNYLFSLLALCAIASACQSAQSPNTSVTPPASTVDQPATVASTTKSAAITAKVSPAASTGTASPSTSPAIGPGLTEGMAYADFHSALFNQGWVPVVDKQCMANVVGGNYKTLCATHPNAMCNACQQMPELSSCGSGGVCLMRFHHPGSNKNLDVGTFGEIGDWNVHGGHSQIFVTGWTVTPAVTH</sequence>
<accession>A0AB74UUG2</accession>
<reference evidence="2" key="1">
    <citation type="submission" date="2024-10" db="EMBL/GenBank/DDBJ databases">
        <authorList>
            <person name="Lesea H.P."/>
            <person name="Kuehl J.V."/>
            <person name="Chandonia J.-M."/>
        </authorList>
    </citation>
    <scope>NUCLEOTIDE SEQUENCE</scope>
    <source>
        <strain evidence="2">FW102-FHT14D07</strain>
    </source>
</reference>
<proteinExistence type="predicted"/>
<gene>
    <name evidence="2" type="ORF">ACFYG5_09530</name>
</gene>
<protein>
    <recommendedName>
        <fullName evidence="3">Secreted protein</fullName>
    </recommendedName>
</protein>
<dbReference type="AlphaFoldDB" id="A0AB74UUG2"/>
<evidence type="ECO:0000313" key="2">
    <source>
        <dbReference type="EMBL" id="XIA20341.1"/>
    </source>
</evidence>
<dbReference type="RefSeq" id="WP_395117681.1">
    <property type="nucleotide sequence ID" value="NZ_CP170721.1"/>
</dbReference>
<feature type="signal peptide" evidence="1">
    <location>
        <begin position="1"/>
        <end position="22"/>
    </location>
</feature>
<keyword evidence="1" id="KW-0732">Signal</keyword>
<organism evidence="2">
    <name type="scientific">Rhodanobacter sp. FW102-FHT14D07</name>
    <dbReference type="NCBI Taxonomy" id="3351462"/>
    <lineage>
        <taxon>Bacteria</taxon>
        <taxon>Pseudomonadati</taxon>
        <taxon>Pseudomonadota</taxon>
        <taxon>Gammaproteobacteria</taxon>
        <taxon>Lysobacterales</taxon>
        <taxon>Rhodanobacteraceae</taxon>
        <taxon>Rhodanobacter</taxon>
    </lineage>
</organism>
<name>A0AB74UUG2_9GAMM</name>
<feature type="chain" id="PRO_5044500080" description="Secreted protein" evidence="1">
    <location>
        <begin position="23"/>
        <end position="187"/>
    </location>
</feature>
<evidence type="ECO:0008006" key="3">
    <source>
        <dbReference type="Google" id="ProtNLM"/>
    </source>
</evidence>
<dbReference type="EMBL" id="CP170721">
    <property type="protein sequence ID" value="XIA20341.1"/>
    <property type="molecule type" value="Genomic_DNA"/>
</dbReference>
<dbReference type="PROSITE" id="PS51257">
    <property type="entry name" value="PROKAR_LIPOPROTEIN"/>
    <property type="match status" value="1"/>
</dbReference>